<organism evidence="1 2">
    <name type="scientific">Microthlaspi erraticum</name>
    <dbReference type="NCBI Taxonomy" id="1685480"/>
    <lineage>
        <taxon>Eukaryota</taxon>
        <taxon>Viridiplantae</taxon>
        <taxon>Streptophyta</taxon>
        <taxon>Embryophyta</taxon>
        <taxon>Tracheophyta</taxon>
        <taxon>Spermatophyta</taxon>
        <taxon>Magnoliopsida</taxon>
        <taxon>eudicotyledons</taxon>
        <taxon>Gunneridae</taxon>
        <taxon>Pentapetalae</taxon>
        <taxon>rosids</taxon>
        <taxon>malvids</taxon>
        <taxon>Brassicales</taxon>
        <taxon>Brassicaceae</taxon>
        <taxon>Coluteocarpeae</taxon>
        <taxon>Microthlaspi</taxon>
    </lineage>
</organism>
<gene>
    <name evidence="1" type="ORF">MERR_LOCUS28432</name>
</gene>
<keyword evidence="2" id="KW-1185">Reference proteome</keyword>
<evidence type="ECO:0000313" key="2">
    <source>
        <dbReference type="Proteomes" id="UP000467841"/>
    </source>
</evidence>
<dbReference type="EMBL" id="CACVBM020001240">
    <property type="protein sequence ID" value="CAA7041197.1"/>
    <property type="molecule type" value="Genomic_DNA"/>
</dbReference>
<protein>
    <recommendedName>
        <fullName evidence="3">DUF868 domain-containing protein</fullName>
    </recommendedName>
</protein>
<dbReference type="InterPro" id="IPR008586">
    <property type="entry name" value="DUF868_pln"/>
</dbReference>
<proteinExistence type="predicted"/>
<dbReference type="PANTHER" id="PTHR31972:SF45">
    <property type="entry name" value="DUF868 DOMAIN-CONTAINING PROTEIN"/>
    <property type="match status" value="1"/>
</dbReference>
<reference evidence="1" key="1">
    <citation type="submission" date="2020-01" db="EMBL/GenBank/DDBJ databases">
        <authorList>
            <person name="Mishra B."/>
        </authorList>
    </citation>
    <scope>NUCLEOTIDE SEQUENCE [LARGE SCALE GENOMIC DNA]</scope>
</reference>
<comment type="caution">
    <text evidence="1">The sequence shown here is derived from an EMBL/GenBank/DDBJ whole genome shotgun (WGS) entry which is preliminary data.</text>
</comment>
<evidence type="ECO:0008006" key="3">
    <source>
        <dbReference type="Google" id="ProtNLM"/>
    </source>
</evidence>
<name>A0A6D2JML9_9BRAS</name>
<dbReference type="PANTHER" id="PTHR31972">
    <property type="entry name" value="EXPRESSED PROTEIN"/>
    <property type="match status" value="1"/>
</dbReference>
<dbReference type="OrthoDB" id="1896898at2759"/>
<dbReference type="Pfam" id="PF05910">
    <property type="entry name" value="DUF868"/>
    <property type="match status" value="1"/>
</dbReference>
<sequence>MRDFPSCSGQIGVQIADSSSSSAGKIAQNLVVCIYRCRIRGRSCLITLTWTKNLMGQCLTVGVDDSCNRSLCKVEIKPWLFTKRKGSKSLEAYSCVIDVFWDLSSAKFGSSPEPLEGFYVGVVVDKEMALLLGDMKKEALKKTNVASSSPSSSLGALFIAKKEHVFGKRIFATKAQFSGDGKTHDLVIECDTSLTDPCLVVRVDGKTLMQVKRLHWKFRGNDTIVINRISVEVLWDVHSWFFGLPSSPGNAVFMFRTCQSVEKSWSLTQVPTSSKPQSFGFTLFLYAWKSE</sequence>
<dbReference type="Proteomes" id="UP000467841">
    <property type="component" value="Unassembled WGS sequence"/>
</dbReference>
<dbReference type="AlphaFoldDB" id="A0A6D2JML9"/>
<evidence type="ECO:0000313" key="1">
    <source>
        <dbReference type="EMBL" id="CAA7041197.1"/>
    </source>
</evidence>
<accession>A0A6D2JML9</accession>